<dbReference type="EMBL" id="JAGTJS010000042">
    <property type="protein sequence ID" value="KAH7229981.1"/>
    <property type="molecule type" value="Genomic_DNA"/>
</dbReference>
<accession>A0A9P9FZY9</accession>
<feature type="compositionally biased region" description="Polar residues" evidence="1">
    <location>
        <begin position="1"/>
        <end position="23"/>
    </location>
</feature>
<reference evidence="3" key="1">
    <citation type="journal article" date="2021" name="Nat. Commun.">
        <title>Genetic determinants of endophytism in the Arabidopsis root mycobiome.</title>
        <authorList>
            <person name="Mesny F."/>
            <person name="Miyauchi S."/>
            <person name="Thiergart T."/>
            <person name="Pickel B."/>
            <person name="Atanasova L."/>
            <person name="Karlsson M."/>
            <person name="Huettel B."/>
            <person name="Barry K.W."/>
            <person name="Haridas S."/>
            <person name="Chen C."/>
            <person name="Bauer D."/>
            <person name="Andreopoulos W."/>
            <person name="Pangilinan J."/>
            <person name="LaButti K."/>
            <person name="Riley R."/>
            <person name="Lipzen A."/>
            <person name="Clum A."/>
            <person name="Drula E."/>
            <person name="Henrissat B."/>
            <person name="Kohler A."/>
            <person name="Grigoriev I.V."/>
            <person name="Martin F.M."/>
            <person name="Hacquard S."/>
        </authorList>
    </citation>
    <scope>NUCLEOTIDE SEQUENCE</scope>
    <source>
        <strain evidence="3">FSSC 5 MPI-SDFR-AT-0091</strain>
    </source>
</reference>
<name>A0A9P9FZY9_FUSSL</name>
<dbReference type="OrthoDB" id="5088331at2759"/>
<dbReference type="PROSITE" id="PS50835">
    <property type="entry name" value="IG_LIKE"/>
    <property type="match status" value="1"/>
</dbReference>
<evidence type="ECO:0000259" key="2">
    <source>
        <dbReference type="PROSITE" id="PS50835"/>
    </source>
</evidence>
<feature type="domain" description="Ig-like" evidence="2">
    <location>
        <begin position="50"/>
        <end position="137"/>
    </location>
</feature>
<dbReference type="InterPro" id="IPR007110">
    <property type="entry name" value="Ig-like_dom"/>
</dbReference>
<dbReference type="AlphaFoldDB" id="A0A9P9FZY9"/>
<protein>
    <recommendedName>
        <fullName evidence="2">Ig-like domain-containing protein</fullName>
    </recommendedName>
</protein>
<sequence length="377" mass="42052">MSHLQDTTQGLFPSLQPREQLSPDQMHPMTMYYGSFLSGPNFCQPENIDPSLTLLSTTSRVFEGAQGTTLSCVSEAPHLAADTPDMFAESWVFGPREPTREGCPLQDSSRSVAPLPSQVNQETTMPVPDQALAVCHIRPEQQPCQYGGARLASETGRNQGITDTMNQQRGSTGSIADFPSDWPDGDAPTIMMPWDPSFIFYGEILAEPFEQGHFNYRELRSDAPDGEVLRVPDDWEMAYATAEESVNQTIRFGACEKTQDRLQGECSFIRERDACCAESRHDQNGSGAFLTDCNRMQAEEREGNPFKRGDACFEIWKLLSERPKIATKWKRHHIVNEHKGSCGPGGGILLLKTMIIYILGREYCSELQPQTDREEGG</sequence>
<keyword evidence="4" id="KW-1185">Reference proteome</keyword>
<dbReference type="Proteomes" id="UP000736672">
    <property type="component" value="Unassembled WGS sequence"/>
</dbReference>
<evidence type="ECO:0000313" key="4">
    <source>
        <dbReference type="Proteomes" id="UP000736672"/>
    </source>
</evidence>
<gene>
    <name evidence="3" type="ORF">B0J15DRAFT_518358</name>
</gene>
<comment type="caution">
    <text evidence="3">The sequence shown here is derived from an EMBL/GenBank/DDBJ whole genome shotgun (WGS) entry which is preliminary data.</text>
</comment>
<proteinExistence type="predicted"/>
<evidence type="ECO:0000256" key="1">
    <source>
        <dbReference type="SAM" id="MobiDB-lite"/>
    </source>
</evidence>
<organism evidence="3 4">
    <name type="scientific">Fusarium solani</name>
    <name type="common">Filamentous fungus</name>
    <dbReference type="NCBI Taxonomy" id="169388"/>
    <lineage>
        <taxon>Eukaryota</taxon>
        <taxon>Fungi</taxon>
        <taxon>Dikarya</taxon>
        <taxon>Ascomycota</taxon>
        <taxon>Pezizomycotina</taxon>
        <taxon>Sordariomycetes</taxon>
        <taxon>Hypocreomycetidae</taxon>
        <taxon>Hypocreales</taxon>
        <taxon>Nectriaceae</taxon>
        <taxon>Fusarium</taxon>
        <taxon>Fusarium solani species complex</taxon>
    </lineage>
</organism>
<evidence type="ECO:0000313" key="3">
    <source>
        <dbReference type="EMBL" id="KAH7229981.1"/>
    </source>
</evidence>
<feature type="region of interest" description="Disordered" evidence="1">
    <location>
        <begin position="1"/>
        <end position="26"/>
    </location>
</feature>